<comment type="caution">
    <text evidence="2">The sequence shown here is derived from an EMBL/GenBank/DDBJ whole genome shotgun (WGS) entry which is preliminary data.</text>
</comment>
<dbReference type="EMBL" id="JAAAHW010011023">
    <property type="protein sequence ID" value="KAF9921482.1"/>
    <property type="molecule type" value="Genomic_DNA"/>
</dbReference>
<protein>
    <submittedName>
        <fullName evidence="2">Uncharacterized protein</fullName>
    </submittedName>
</protein>
<keyword evidence="3" id="KW-1185">Reference proteome</keyword>
<gene>
    <name evidence="2" type="ORF">BGZ65_010314</name>
</gene>
<feature type="compositionally biased region" description="Basic residues" evidence="1">
    <location>
        <begin position="100"/>
        <end position="109"/>
    </location>
</feature>
<feature type="region of interest" description="Disordered" evidence="1">
    <location>
        <begin position="53"/>
        <end position="139"/>
    </location>
</feature>
<evidence type="ECO:0000313" key="2">
    <source>
        <dbReference type="EMBL" id="KAF9921482.1"/>
    </source>
</evidence>
<reference evidence="2" key="1">
    <citation type="journal article" date="2020" name="Fungal Divers.">
        <title>Resolving the Mortierellaceae phylogeny through synthesis of multi-gene phylogenetics and phylogenomics.</title>
        <authorList>
            <person name="Vandepol N."/>
            <person name="Liber J."/>
            <person name="Desiro A."/>
            <person name="Na H."/>
            <person name="Kennedy M."/>
            <person name="Barry K."/>
            <person name="Grigoriev I.V."/>
            <person name="Miller A.N."/>
            <person name="O'Donnell K."/>
            <person name="Stajich J.E."/>
            <person name="Bonito G."/>
        </authorList>
    </citation>
    <scope>NUCLEOTIDE SEQUENCE</scope>
    <source>
        <strain evidence="2">MES-2147</strain>
    </source>
</reference>
<name>A0A9P6LRV7_9FUNG</name>
<accession>A0A9P6LRV7</accession>
<organism evidence="2 3">
    <name type="scientific">Modicella reniformis</name>
    <dbReference type="NCBI Taxonomy" id="1440133"/>
    <lineage>
        <taxon>Eukaryota</taxon>
        <taxon>Fungi</taxon>
        <taxon>Fungi incertae sedis</taxon>
        <taxon>Mucoromycota</taxon>
        <taxon>Mortierellomycotina</taxon>
        <taxon>Mortierellomycetes</taxon>
        <taxon>Mortierellales</taxon>
        <taxon>Mortierellaceae</taxon>
        <taxon>Modicella</taxon>
    </lineage>
</organism>
<dbReference type="Proteomes" id="UP000749646">
    <property type="component" value="Unassembled WGS sequence"/>
</dbReference>
<feature type="non-terminal residue" evidence="2">
    <location>
        <position position="1"/>
    </location>
</feature>
<evidence type="ECO:0000313" key="3">
    <source>
        <dbReference type="Proteomes" id="UP000749646"/>
    </source>
</evidence>
<evidence type="ECO:0000256" key="1">
    <source>
        <dbReference type="SAM" id="MobiDB-lite"/>
    </source>
</evidence>
<sequence>PSDDEYGMSSFNFSRWEDEELFGQINWTPNLHSTDASVEQQYYMDEASELANNEPYYGDYGDGTVDADTGIDIASSQGTEGHEGVNGSSSSSGSRAGSGMRRRSQPLRVRKSEAGTEWIEDDPEEEVRQAYGPSPGSYL</sequence>
<dbReference type="AlphaFoldDB" id="A0A9P6LRV7"/>
<proteinExistence type="predicted"/>
<feature type="compositionally biased region" description="Low complexity" evidence="1">
    <location>
        <begin position="87"/>
        <end position="99"/>
    </location>
</feature>